<keyword evidence="2" id="KW-0472">Membrane</keyword>
<dbReference type="Gramene" id="EFJ16893">
    <property type="protein sequence ID" value="EFJ16893"/>
    <property type="gene ID" value="SELMODRAFT_115983"/>
</dbReference>
<accession>D8SFT6</accession>
<dbReference type="FunCoup" id="D8SFT6">
    <property type="interactions" value="1490"/>
</dbReference>
<evidence type="ECO:0008006" key="5">
    <source>
        <dbReference type="Google" id="ProtNLM"/>
    </source>
</evidence>
<keyword evidence="2" id="KW-1133">Transmembrane helix</keyword>
<protein>
    <recommendedName>
        <fullName evidence="5">Ribosomal protein L34e superfamily protein</fullName>
    </recommendedName>
</protein>
<dbReference type="Proteomes" id="UP000001514">
    <property type="component" value="Unassembled WGS sequence"/>
</dbReference>
<dbReference type="OMA" id="IAGWELM"/>
<feature type="compositionally biased region" description="Low complexity" evidence="1">
    <location>
        <begin position="9"/>
        <end position="21"/>
    </location>
</feature>
<keyword evidence="2" id="KW-0812">Transmembrane</keyword>
<dbReference type="eggNOG" id="ENOG502RM6V">
    <property type="taxonomic scope" value="Eukaryota"/>
</dbReference>
<organism evidence="4">
    <name type="scientific">Selaginella moellendorffii</name>
    <name type="common">Spikemoss</name>
    <dbReference type="NCBI Taxonomy" id="88036"/>
    <lineage>
        <taxon>Eukaryota</taxon>
        <taxon>Viridiplantae</taxon>
        <taxon>Streptophyta</taxon>
        <taxon>Embryophyta</taxon>
        <taxon>Tracheophyta</taxon>
        <taxon>Lycopodiopsida</taxon>
        <taxon>Selaginellales</taxon>
        <taxon>Selaginellaceae</taxon>
        <taxon>Selaginella</taxon>
    </lineage>
</organism>
<evidence type="ECO:0000313" key="4">
    <source>
        <dbReference type="Proteomes" id="UP000001514"/>
    </source>
</evidence>
<evidence type="ECO:0000256" key="1">
    <source>
        <dbReference type="SAM" id="MobiDB-lite"/>
    </source>
</evidence>
<feature type="region of interest" description="Disordered" evidence="1">
    <location>
        <begin position="1"/>
        <end position="47"/>
    </location>
</feature>
<gene>
    <name evidence="3" type="ORF">SELMODRAFT_115983</name>
</gene>
<dbReference type="PANTHER" id="PTHR46996:SF6">
    <property type="entry name" value="OS05G0488500 PROTEIN"/>
    <property type="match status" value="1"/>
</dbReference>
<feature type="transmembrane region" description="Helical" evidence="2">
    <location>
        <begin position="107"/>
        <end position="125"/>
    </location>
</feature>
<dbReference type="EMBL" id="GL377617">
    <property type="protein sequence ID" value="EFJ16893.1"/>
    <property type="molecule type" value="Genomic_DNA"/>
</dbReference>
<reference evidence="3 4" key="1">
    <citation type="journal article" date="2011" name="Science">
        <title>The Selaginella genome identifies genetic changes associated with the evolution of vascular plants.</title>
        <authorList>
            <person name="Banks J.A."/>
            <person name="Nishiyama T."/>
            <person name="Hasebe M."/>
            <person name="Bowman J.L."/>
            <person name="Gribskov M."/>
            <person name="dePamphilis C."/>
            <person name="Albert V.A."/>
            <person name="Aono N."/>
            <person name="Aoyama T."/>
            <person name="Ambrose B.A."/>
            <person name="Ashton N.W."/>
            <person name="Axtell M.J."/>
            <person name="Barker E."/>
            <person name="Barker M.S."/>
            <person name="Bennetzen J.L."/>
            <person name="Bonawitz N.D."/>
            <person name="Chapple C."/>
            <person name="Cheng C."/>
            <person name="Correa L.G."/>
            <person name="Dacre M."/>
            <person name="DeBarry J."/>
            <person name="Dreyer I."/>
            <person name="Elias M."/>
            <person name="Engstrom E.M."/>
            <person name="Estelle M."/>
            <person name="Feng L."/>
            <person name="Finet C."/>
            <person name="Floyd S.K."/>
            <person name="Frommer W.B."/>
            <person name="Fujita T."/>
            <person name="Gramzow L."/>
            <person name="Gutensohn M."/>
            <person name="Harholt J."/>
            <person name="Hattori M."/>
            <person name="Heyl A."/>
            <person name="Hirai T."/>
            <person name="Hiwatashi Y."/>
            <person name="Ishikawa M."/>
            <person name="Iwata M."/>
            <person name="Karol K.G."/>
            <person name="Koehler B."/>
            <person name="Kolukisaoglu U."/>
            <person name="Kubo M."/>
            <person name="Kurata T."/>
            <person name="Lalonde S."/>
            <person name="Li K."/>
            <person name="Li Y."/>
            <person name="Litt A."/>
            <person name="Lyons E."/>
            <person name="Manning G."/>
            <person name="Maruyama T."/>
            <person name="Michael T.P."/>
            <person name="Mikami K."/>
            <person name="Miyazaki S."/>
            <person name="Morinaga S."/>
            <person name="Murata T."/>
            <person name="Mueller-Roeber B."/>
            <person name="Nelson D.R."/>
            <person name="Obara M."/>
            <person name="Oguri Y."/>
            <person name="Olmstead R.G."/>
            <person name="Onodera N."/>
            <person name="Petersen B.L."/>
            <person name="Pils B."/>
            <person name="Prigge M."/>
            <person name="Rensing S.A."/>
            <person name="Riano-Pachon D.M."/>
            <person name="Roberts A.W."/>
            <person name="Sato Y."/>
            <person name="Scheller H.V."/>
            <person name="Schulz B."/>
            <person name="Schulz C."/>
            <person name="Shakirov E.V."/>
            <person name="Shibagaki N."/>
            <person name="Shinohara N."/>
            <person name="Shippen D.E."/>
            <person name="Soerensen I."/>
            <person name="Sotooka R."/>
            <person name="Sugimoto N."/>
            <person name="Sugita M."/>
            <person name="Sumikawa N."/>
            <person name="Tanurdzic M."/>
            <person name="Theissen G."/>
            <person name="Ulvskov P."/>
            <person name="Wakazuki S."/>
            <person name="Weng J.K."/>
            <person name="Willats W.W."/>
            <person name="Wipf D."/>
            <person name="Wolf P.G."/>
            <person name="Yang L."/>
            <person name="Zimmer A.D."/>
            <person name="Zhu Q."/>
            <person name="Mitros T."/>
            <person name="Hellsten U."/>
            <person name="Loque D."/>
            <person name="Otillar R."/>
            <person name="Salamov A."/>
            <person name="Schmutz J."/>
            <person name="Shapiro H."/>
            <person name="Lindquist E."/>
            <person name="Lucas S."/>
            <person name="Rokhsar D."/>
            <person name="Grigoriev I.V."/>
        </authorList>
    </citation>
    <scope>NUCLEOTIDE SEQUENCE [LARGE SCALE GENOMIC DNA]</scope>
</reference>
<sequence length="222" mass="24092">MLSDRLTFGSSSSTSGSSSTTRYKPVRSKKQANGGGGGVNSHHHQSSPPCDRCSTAAIDILILLVALAACAFLFTPYFKLVCNEIIEILPATFLFIGEVVYEAPVAYALAAVLTSASVIGMWELYQFKSRKCGNPSCKGLKNAMECDIQLETEECVKSSPPTNAVLLDKGLQLAQDQKELEAELKRMAPPNGRAVLVFRARCGCPAARFEVWGSKRPRRSKK</sequence>
<keyword evidence="4" id="KW-1185">Reference proteome</keyword>
<dbReference type="InParanoid" id="D8SFT6"/>
<dbReference type="OrthoDB" id="1865221at2759"/>
<evidence type="ECO:0000313" key="3">
    <source>
        <dbReference type="EMBL" id="EFJ16893.1"/>
    </source>
</evidence>
<feature type="transmembrane region" description="Helical" evidence="2">
    <location>
        <begin position="56"/>
        <end position="78"/>
    </location>
</feature>
<dbReference type="AlphaFoldDB" id="D8SFT6"/>
<name>D8SFT6_SELML</name>
<dbReference type="KEGG" id="smo:SELMODRAFT_115983"/>
<dbReference type="PANTHER" id="PTHR46996">
    <property type="entry name" value="OS05G0488500 PROTEIN"/>
    <property type="match status" value="1"/>
</dbReference>
<evidence type="ECO:0000256" key="2">
    <source>
        <dbReference type="SAM" id="Phobius"/>
    </source>
</evidence>
<dbReference type="HOGENOM" id="CLU_092200_1_0_1"/>
<proteinExistence type="predicted"/>